<sequence>MHLLAATPGRIDNGQEPVDLGQTPADVVFISAADTELAALSAARGELADPPGLRLANLTHLIHPMSVDLHIEACATKSKLVIARVLGGTGYWKYGAEQYAAHCHDAGVPLALLPGDDKPDAELRGLSTVSDEDYDTLWAYLVEGGPQNAENFLSYAQAMLNGLDKPSPAAPLLRAGVYWPGAGVSDLAAAQEAWSDCAPVVPLIFYRALVQGAGLNPVNRLVKSLLRAGLNPLPIFVASLKDPVSVATLETLFAQAPPDVILNATSFAVGSPHQGDTSAGNPLAAPMANKAPIFQVVFSSSNEAAWADGLTGLSGRDIAMNVALPEVDGRILSRAVSFKDEAYFDAATECPIATYRARGDRIQFVADLAAAWARLRRTSEADRRVALILANYPNKDGRLANGVGLDTPEATAHVLQLLRDDSYAVEGAPENSKALMDRIMAGPTNWLTDRAEREGGEALSLDAYRAEYGKLPYELRQQIEDRWGAPEADPFFDGAAFKLSVHRFGNAVVGLQPARGYNIDPTDTYHSPDLVPPHNYLAFYFWLRFEFGAHALVHMGKHGNLEWLPGKALALSDECWPEAVLGPVPHVYPFIVNDPGEGTQAKRRAQAVIIDHLTPPMTRAETYGPLKDLEALVDEYYEAAGVDPRRIAHLRREILSMTSATGLSEDVGFSGDEDGDLAKLDAYLCELKEAQIRDGLHIFGRAPEGDQARDLIIALTRVPRGGGTGADESLIRALADDLELGFDPLSADMAEPWDGLRPEVLGGGAWRSTGDTVERLEDLAIRIVDGAPAVGPASNAVMEHIRAHVQPTVAACGVEEGTGLLSALRGHFVAPAPSGAPTRGRLDVLPTGRNFFSVDSRAVPTPTAWALGWKSANLLIEKHLQTHGDWPRALLLNAWGTANMRTGGDDIAQALALMGCKPTWDAANRRVTGFEVLPLGVLGRPRVDVTLRVSGFFRDAFPQLIDLVDSAARAVQACDEPASENPARANGGAHRVYGSKPGAYGAGLQAMIDERLWADTADLAEAYLQWGSYAYGKDSAGALDRDGFEARLGQAEAVVQNQDNREHDLLDSDDYYQFEGGAAAAIQTLQGRAQPVYHNDHSRPERPVIRTLEDEIGRVVRSRVVNPKWIEGVKRHGYKGAFEMAASLDYLFAFAATTGAVRDHHFDLVHQAFLEDEDTREFIEDHNPAALREMAQRLDEAIERGLWRPKSNSARALIDRLLA</sequence>
<dbReference type="RefSeq" id="WP_107845613.1">
    <property type="nucleotide sequence ID" value="NZ_QBKS01000001.1"/>
</dbReference>
<dbReference type="GO" id="GO:0009236">
    <property type="term" value="P:cobalamin biosynthetic process"/>
    <property type="evidence" value="ECO:0007669"/>
    <property type="project" value="UniProtKB-UniRule"/>
</dbReference>
<dbReference type="Proteomes" id="UP000243978">
    <property type="component" value="Unassembled WGS sequence"/>
</dbReference>
<dbReference type="PANTHER" id="PTHR44119:SF4">
    <property type="entry name" value="AEROBIC COBALTOCHELATASE SUBUNIT COBN"/>
    <property type="match status" value="1"/>
</dbReference>
<gene>
    <name evidence="3" type="ORF">C8N43_2191</name>
</gene>
<reference evidence="3 4" key="1">
    <citation type="submission" date="2018-04" db="EMBL/GenBank/DDBJ databases">
        <title>Genomic Encyclopedia of Archaeal and Bacterial Type Strains, Phase II (KMG-II): from individual species to whole genera.</title>
        <authorList>
            <person name="Goeker M."/>
        </authorList>
    </citation>
    <scope>NUCLEOTIDE SEQUENCE [LARGE SCALE GENOMIC DNA]</scope>
    <source>
        <strain evidence="3 4">DSM 100977</strain>
    </source>
</reference>
<dbReference type="Pfam" id="PF02514">
    <property type="entry name" value="CobN-Mg_chel"/>
    <property type="match status" value="1"/>
</dbReference>
<evidence type="ECO:0000259" key="2">
    <source>
        <dbReference type="Pfam" id="PF02514"/>
    </source>
</evidence>
<feature type="domain" description="CobN/magnesium chelatase" evidence="2">
    <location>
        <begin position="138"/>
        <end position="1208"/>
    </location>
</feature>
<dbReference type="InterPro" id="IPR011953">
    <property type="entry name" value="Cobalto_CobN"/>
</dbReference>
<dbReference type="NCBIfam" id="TIGR02257">
    <property type="entry name" value="cobalto_cobN"/>
    <property type="match status" value="1"/>
</dbReference>
<accession>A0A2T6BN76</accession>
<dbReference type="EC" id="6.6.1.2" evidence="1"/>
<organism evidence="3 4">
    <name type="scientific">Litoreibacter ponti</name>
    <dbReference type="NCBI Taxonomy" id="1510457"/>
    <lineage>
        <taxon>Bacteria</taxon>
        <taxon>Pseudomonadati</taxon>
        <taxon>Pseudomonadota</taxon>
        <taxon>Alphaproteobacteria</taxon>
        <taxon>Rhodobacterales</taxon>
        <taxon>Roseobacteraceae</taxon>
        <taxon>Litoreibacter</taxon>
    </lineage>
</organism>
<dbReference type="OrthoDB" id="9757976at2"/>
<dbReference type="EMBL" id="QBKS01000001">
    <property type="protein sequence ID" value="PTX57521.1"/>
    <property type="molecule type" value="Genomic_DNA"/>
</dbReference>
<dbReference type="PANTHER" id="PTHR44119">
    <property type="entry name" value="MAGNESIUM-CHELATASE SUBUNIT CHLH, CHLOROPLASTIC"/>
    <property type="match status" value="1"/>
</dbReference>
<dbReference type="AlphaFoldDB" id="A0A2T6BN76"/>
<protein>
    <recommendedName>
        <fullName evidence="1">Cobaltochelatase subunit CobN</fullName>
        <ecNumber evidence="1">6.6.1.2</ecNumber>
    </recommendedName>
</protein>
<proteinExistence type="predicted"/>
<name>A0A2T6BN76_9RHOB</name>
<dbReference type="GO" id="GO:0051116">
    <property type="term" value="F:cobaltochelatase activity"/>
    <property type="evidence" value="ECO:0007669"/>
    <property type="project" value="UniProtKB-UniRule"/>
</dbReference>
<dbReference type="InterPro" id="IPR003672">
    <property type="entry name" value="CobN/Mg_chltase"/>
</dbReference>
<dbReference type="CDD" id="cd10150">
    <property type="entry name" value="CobN_like"/>
    <property type="match status" value="1"/>
</dbReference>
<comment type="caution">
    <text evidence="3">The sequence shown here is derived from an EMBL/GenBank/DDBJ whole genome shotgun (WGS) entry which is preliminary data.</text>
</comment>
<evidence type="ECO:0000256" key="1">
    <source>
        <dbReference type="NCBIfam" id="TIGR02257"/>
    </source>
</evidence>
<keyword evidence="4" id="KW-1185">Reference proteome</keyword>
<evidence type="ECO:0000313" key="3">
    <source>
        <dbReference type="EMBL" id="PTX57521.1"/>
    </source>
</evidence>
<evidence type="ECO:0000313" key="4">
    <source>
        <dbReference type="Proteomes" id="UP000243978"/>
    </source>
</evidence>